<keyword evidence="1 3" id="KW-0597">Phosphoprotein</keyword>
<evidence type="ECO:0000256" key="4">
    <source>
        <dbReference type="SAM" id="MobiDB-lite"/>
    </source>
</evidence>
<name>A0A1X2G5N8_9FUNG</name>
<evidence type="ECO:0000256" key="1">
    <source>
        <dbReference type="ARBA" id="ARBA00022553"/>
    </source>
</evidence>
<dbReference type="Gene3D" id="3.40.50.2300">
    <property type="match status" value="1"/>
</dbReference>
<evidence type="ECO:0000256" key="3">
    <source>
        <dbReference type="PROSITE-ProRule" id="PRU00169"/>
    </source>
</evidence>
<dbReference type="InterPro" id="IPR004358">
    <property type="entry name" value="Sig_transdc_His_kin-like_C"/>
</dbReference>
<keyword evidence="8" id="KW-1185">Reference proteome</keyword>
<dbReference type="InterPro" id="IPR003594">
    <property type="entry name" value="HATPase_dom"/>
</dbReference>
<dbReference type="SUPFAM" id="SSF47384">
    <property type="entry name" value="Homodimeric domain of signal transducing histidine kinase"/>
    <property type="match status" value="1"/>
</dbReference>
<reference evidence="7 8" key="1">
    <citation type="submission" date="2016-07" db="EMBL/GenBank/DDBJ databases">
        <title>Pervasive Adenine N6-methylation of Active Genes in Fungi.</title>
        <authorList>
            <consortium name="DOE Joint Genome Institute"/>
            <person name="Mondo S.J."/>
            <person name="Dannebaum R.O."/>
            <person name="Kuo R.C."/>
            <person name="Labutti K."/>
            <person name="Haridas S."/>
            <person name="Kuo A."/>
            <person name="Salamov A."/>
            <person name="Ahrendt S.R."/>
            <person name="Lipzen A."/>
            <person name="Sullivan W."/>
            <person name="Andreopoulos W.B."/>
            <person name="Clum A."/>
            <person name="Lindquist E."/>
            <person name="Daum C."/>
            <person name="Ramamoorthy G.K."/>
            <person name="Gryganskyi A."/>
            <person name="Culley D."/>
            <person name="Magnuson J.K."/>
            <person name="James T.Y."/>
            <person name="O'Malley M.A."/>
            <person name="Stajich J.E."/>
            <person name="Spatafora J.W."/>
            <person name="Visel A."/>
            <person name="Grigoriev I.V."/>
        </authorList>
    </citation>
    <scope>NUCLEOTIDE SEQUENCE [LARGE SCALE GENOMIC DNA]</scope>
    <source>
        <strain evidence="7 8">NRRL 3301</strain>
    </source>
</reference>
<feature type="compositionally biased region" description="Polar residues" evidence="4">
    <location>
        <begin position="717"/>
        <end position="729"/>
    </location>
</feature>
<dbReference type="CDD" id="cd16922">
    <property type="entry name" value="HATPase_EvgS-ArcB-TorS-like"/>
    <property type="match status" value="1"/>
</dbReference>
<dbReference type="InterPro" id="IPR003661">
    <property type="entry name" value="HisK_dim/P_dom"/>
</dbReference>
<dbReference type="Proteomes" id="UP000242146">
    <property type="component" value="Unassembled WGS sequence"/>
</dbReference>
<feature type="modified residue" description="4-aspartylphosphate" evidence="3">
    <location>
        <position position="876"/>
    </location>
</feature>
<dbReference type="SMART" id="SM00388">
    <property type="entry name" value="HisKA"/>
    <property type="match status" value="1"/>
</dbReference>
<dbReference type="PANTHER" id="PTHR45339:SF1">
    <property type="entry name" value="HYBRID SIGNAL TRANSDUCTION HISTIDINE KINASE J"/>
    <property type="match status" value="1"/>
</dbReference>
<dbReference type="CDD" id="cd00082">
    <property type="entry name" value="HisKA"/>
    <property type="match status" value="1"/>
</dbReference>
<dbReference type="InterPro" id="IPR005467">
    <property type="entry name" value="His_kinase_dom"/>
</dbReference>
<dbReference type="Pfam" id="PF02518">
    <property type="entry name" value="HATPase_c"/>
    <property type="match status" value="1"/>
</dbReference>
<dbReference type="OrthoDB" id="10266508at2759"/>
<dbReference type="AlphaFoldDB" id="A0A1X2G5N8"/>
<feature type="domain" description="Histidine kinase" evidence="5">
    <location>
        <begin position="285"/>
        <end position="600"/>
    </location>
</feature>
<evidence type="ECO:0000313" key="7">
    <source>
        <dbReference type="EMBL" id="ORX45701.1"/>
    </source>
</evidence>
<sequence>MNIATNTDTLPCTSIPTVVPDFTTTDSPDLSRLTADLLVSTYPYTGLVYLEHLAEHLLSTTQASTVWIQQLVSTEEAENIARRLQTQPTTDVTLLTRDDTSNQDLQYLQYLRCLAPDDINSSSSTCSSSSSSSSSTSASPYAYQYLYTRACFKSNQLDNTSWESRHILSMELMKDTPQSKALEAGLVEGTNTMTIHGSAELPLTVPRSVVSIRLSLSTGQPLGLLTVYADQIRDVSWLRRAQHLLLAVQERAALELDNVRDKERLTMAKNAALQDAENKIKFLADMSHEIRTPMNAVIALTDLLLQERSSLNLEQIEHLEVIQTSGHHLLTVINDILDITKVNQDPEFKLEQRRFCLRKCIKDALNMARHQASTTQLGKMMYIVEYPMAMDDHISVQQTIANLGLTSRVHSRDKIVLPLIWYVEPDVPDHLMGDTMRLTQIIVNLCSNAVKFTKTGGIRVHVKRYVPTPMQQHHSRGTSKLKQRYEAKLEDMYTRAMQQQQGRDVDLVDMDIDDPANSNTERAILEFSVTDTGIGIPPDRLPKLFKSFSQIDISTARRYGGTGLGLAISSTLANRMGGGLWVESEENIGSKFALTIPLSVAYGRYERSYGSESTTASSLMISPPSPTSSASDGGGSVHSGYFERTAIDSYNTNTSAGGHSLASPASLTGATTPYFQNTSTTSPQQPFMYARNRQPASWCTYNPRRSSSSLDYHPATSVEQPCSSQQQPTMHPLITSLPASTLPSPTQVFASVLPPSSAGQLFTSAPIPTATESKPIRPLLRRGEASPSLLNHPPTATGAKRTNSRRHRPKLSTSQTEDTSQPLPIKIILAEDNILNQKIAVSILKRLGYQDVTVVNNGKEVLERMRSQMFDVIFMDLYMPEMDGLEATKEIVNQRTSAILDPASATLKNVQDIYIIALTASASQQDRQICIDAGMNDFIGKPFTMQEMKNSLQTCSRKLVKVKDPAEDMTME</sequence>
<protein>
    <submittedName>
        <fullName evidence="7">Uncharacterized protein</fullName>
    </submittedName>
</protein>
<gene>
    <name evidence="7" type="ORF">DM01DRAFT_1339928</name>
</gene>
<proteinExistence type="predicted"/>
<dbReference type="PRINTS" id="PR00344">
    <property type="entry name" value="BCTRLSENSOR"/>
</dbReference>
<dbReference type="InterPro" id="IPR001789">
    <property type="entry name" value="Sig_transdc_resp-reg_receiver"/>
</dbReference>
<dbReference type="SUPFAM" id="SSF55874">
    <property type="entry name" value="ATPase domain of HSP90 chaperone/DNA topoisomerase II/histidine kinase"/>
    <property type="match status" value="1"/>
</dbReference>
<dbReference type="EMBL" id="MCGT01000041">
    <property type="protein sequence ID" value="ORX45701.1"/>
    <property type="molecule type" value="Genomic_DNA"/>
</dbReference>
<organism evidence="7 8">
    <name type="scientific">Hesseltinella vesiculosa</name>
    <dbReference type="NCBI Taxonomy" id="101127"/>
    <lineage>
        <taxon>Eukaryota</taxon>
        <taxon>Fungi</taxon>
        <taxon>Fungi incertae sedis</taxon>
        <taxon>Mucoromycota</taxon>
        <taxon>Mucoromycotina</taxon>
        <taxon>Mucoromycetes</taxon>
        <taxon>Mucorales</taxon>
        <taxon>Cunninghamellaceae</taxon>
        <taxon>Hesseltinella</taxon>
    </lineage>
</organism>
<keyword evidence="2" id="KW-0902">Two-component regulatory system</keyword>
<dbReference type="Pfam" id="PF00512">
    <property type="entry name" value="HisKA"/>
    <property type="match status" value="1"/>
</dbReference>
<dbReference type="SMART" id="SM00448">
    <property type="entry name" value="REC"/>
    <property type="match status" value="1"/>
</dbReference>
<comment type="caution">
    <text evidence="7">The sequence shown here is derived from an EMBL/GenBank/DDBJ whole genome shotgun (WGS) entry which is preliminary data.</text>
</comment>
<evidence type="ECO:0000313" key="8">
    <source>
        <dbReference type="Proteomes" id="UP000242146"/>
    </source>
</evidence>
<dbReference type="STRING" id="101127.A0A1X2G5N8"/>
<dbReference type="SMART" id="SM00387">
    <property type="entry name" value="HATPase_c"/>
    <property type="match status" value="1"/>
</dbReference>
<dbReference type="InterPro" id="IPR036097">
    <property type="entry name" value="HisK_dim/P_sf"/>
</dbReference>
<accession>A0A1X2G5N8</accession>
<dbReference type="Gene3D" id="1.10.287.130">
    <property type="match status" value="1"/>
</dbReference>
<dbReference type="PROSITE" id="PS50110">
    <property type="entry name" value="RESPONSE_REGULATORY"/>
    <property type="match status" value="1"/>
</dbReference>
<dbReference type="PANTHER" id="PTHR45339">
    <property type="entry name" value="HYBRID SIGNAL TRANSDUCTION HISTIDINE KINASE J"/>
    <property type="match status" value="1"/>
</dbReference>
<dbReference type="Pfam" id="PF00072">
    <property type="entry name" value="Response_reg"/>
    <property type="match status" value="1"/>
</dbReference>
<dbReference type="InterPro" id="IPR036890">
    <property type="entry name" value="HATPase_C_sf"/>
</dbReference>
<evidence type="ECO:0000259" key="5">
    <source>
        <dbReference type="PROSITE" id="PS50109"/>
    </source>
</evidence>
<feature type="region of interest" description="Disordered" evidence="4">
    <location>
        <begin position="709"/>
        <end position="739"/>
    </location>
</feature>
<feature type="domain" description="Response regulatory" evidence="6">
    <location>
        <begin position="826"/>
        <end position="956"/>
    </location>
</feature>
<feature type="region of interest" description="Disordered" evidence="4">
    <location>
        <begin position="613"/>
        <end position="637"/>
    </location>
</feature>
<dbReference type="Gene3D" id="3.30.565.10">
    <property type="entry name" value="Histidine kinase-like ATPase, C-terminal domain"/>
    <property type="match status" value="1"/>
</dbReference>
<dbReference type="GO" id="GO:0000155">
    <property type="term" value="F:phosphorelay sensor kinase activity"/>
    <property type="evidence" value="ECO:0007669"/>
    <property type="project" value="InterPro"/>
</dbReference>
<evidence type="ECO:0000259" key="6">
    <source>
        <dbReference type="PROSITE" id="PS50110"/>
    </source>
</evidence>
<dbReference type="SUPFAM" id="SSF52172">
    <property type="entry name" value="CheY-like"/>
    <property type="match status" value="1"/>
</dbReference>
<dbReference type="InterPro" id="IPR011006">
    <property type="entry name" value="CheY-like_superfamily"/>
</dbReference>
<dbReference type="PROSITE" id="PS50109">
    <property type="entry name" value="HIS_KIN"/>
    <property type="match status" value="1"/>
</dbReference>
<feature type="region of interest" description="Disordered" evidence="4">
    <location>
        <begin position="783"/>
        <end position="818"/>
    </location>
</feature>
<dbReference type="CDD" id="cd17546">
    <property type="entry name" value="REC_hyHK_CKI1_RcsC-like"/>
    <property type="match status" value="1"/>
</dbReference>
<evidence type="ECO:0000256" key="2">
    <source>
        <dbReference type="ARBA" id="ARBA00023012"/>
    </source>
</evidence>